<keyword evidence="3" id="KW-1185">Reference proteome</keyword>
<dbReference type="Proteomes" id="UP000198833">
    <property type="component" value="Unassembled WGS sequence"/>
</dbReference>
<evidence type="ECO:0000313" key="2">
    <source>
        <dbReference type="EMBL" id="SEQ02314.1"/>
    </source>
</evidence>
<feature type="domain" description="AB hydrolase-1" evidence="1">
    <location>
        <begin position="13"/>
        <end position="246"/>
    </location>
</feature>
<dbReference type="RefSeq" id="WP_092571236.1">
    <property type="nucleotide sequence ID" value="NZ_CALUDV010000003.1"/>
</dbReference>
<protein>
    <submittedName>
        <fullName evidence="2">Pimeloyl-ACP methyl ester carboxylesterase</fullName>
    </submittedName>
</protein>
<name>A0A1H9CMC2_9LACT</name>
<dbReference type="PANTHER" id="PTHR43798">
    <property type="entry name" value="MONOACYLGLYCEROL LIPASE"/>
    <property type="match status" value="1"/>
</dbReference>
<reference evidence="2 3" key="1">
    <citation type="submission" date="2016-10" db="EMBL/GenBank/DDBJ databases">
        <authorList>
            <person name="de Groot N.N."/>
        </authorList>
    </citation>
    <scope>NUCLEOTIDE SEQUENCE [LARGE SCALE GENOMIC DNA]</scope>
    <source>
        <strain evidence="2 3">DSM 15695</strain>
    </source>
</reference>
<dbReference type="PANTHER" id="PTHR43798:SF6">
    <property type="entry name" value="HYDROLASE, PUTATIVE (AFU_ORTHOLOGUE AFUA_4G13070)-RELATED"/>
    <property type="match status" value="1"/>
</dbReference>
<proteinExistence type="predicted"/>
<dbReference type="OrthoDB" id="9775557at2"/>
<gene>
    <name evidence="2" type="ORF">SAMN04488558_10478</name>
</gene>
<dbReference type="PRINTS" id="PR00111">
    <property type="entry name" value="ABHYDROLASE"/>
</dbReference>
<dbReference type="STRING" id="89093.SAMN04488558_10478"/>
<dbReference type="EMBL" id="FOEN01000004">
    <property type="protein sequence ID" value="SEQ02314.1"/>
    <property type="molecule type" value="Genomic_DNA"/>
</dbReference>
<dbReference type="Pfam" id="PF12697">
    <property type="entry name" value="Abhydrolase_6"/>
    <property type="match status" value="1"/>
</dbReference>
<dbReference type="AlphaFoldDB" id="A0A1H9CMC2"/>
<dbReference type="SUPFAM" id="SSF53474">
    <property type="entry name" value="alpha/beta-Hydrolases"/>
    <property type="match status" value="1"/>
</dbReference>
<dbReference type="InterPro" id="IPR029058">
    <property type="entry name" value="AB_hydrolase_fold"/>
</dbReference>
<dbReference type="InterPro" id="IPR000073">
    <property type="entry name" value="AB_hydrolase_1"/>
</dbReference>
<dbReference type="Gene3D" id="3.40.50.1820">
    <property type="entry name" value="alpha/beta hydrolase"/>
    <property type="match status" value="1"/>
</dbReference>
<accession>A0A1H9CMC2</accession>
<dbReference type="InterPro" id="IPR050266">
    <property type="entry name" value="AB_hydrolase_sf"/>
</dbReference>
<evidence type="ECO:0000313" key="3">
    <source>
        <dbReference type="Proteomes" id="UP000198833"/>
    </source>
</evidence>
<organism evidence="2 3">
    <name type="scientific">Ignavigranum ruoffiae</name>
    <dbReference type="NCBI Taxonomy" id="89093"/>
    <lineage>
        <taxon>Bacteria</taxon>
        <taxon>Bacillati</taxon>
        <taxon>Bacillota</taxon>
        <taxon>Bacilli</taxon>
        <taxon>Lactobacillales</taxon>
        <taxon>Aerococcaceae</taxon>
        <taxon>Ignavigranum</taxon>
    </lineage>
</organism>
<sequence>MHYEIYGQGQSIYFIHGHGLSLVSMVETYEKIFSDLSNYQRIYIDLPGMGQSVADYQLDSSHAIAKALVELIKSLTPDDQIILFGHSYGGYLSLAINYLMPERIKKIFLTCPPVKAIKEERKLAEHKNVCFSEFEIDPKYAKAYYNMSVVISPETLRRYQRISLPGIEVFDSDYDKFLQREDQRYLKLPFEAEMYAMDPQLCLILGRNDQIVGFKDQIKAFIDKDNASIYLIENAGHNIMIDQLDFVRDSAKAFLTDQIDDEGTNP</sequence>
<evidence type="ECO:0000259" key="1">
    <source>
        <dbReference type="Pfam" id="PF12697"/>
    </source>
</evidence>